<dbReference type="InterPro" id="IPR050351">
    <property type="entry name" value="BphY/WalK/GraS-like"/>
</dbReference>
<evidence type="ECO:0000256" key="7">
    <source>
        <dbReference type="ARBA" id="ARBA00023012"/>
    </source>
</evidence>
<organism evidence="10 11">
    <name type="scientific">Clostridium argentinense CDC 2741</name>
    <dbReference type="NCBI Taxonomy" id="1418104"/>
    <lineage>
        <taxon>Bacteria</taxon>
        <taxon>Bacillati</taxon>
        <taxon>Bacillota</taxon>
        <taxon>Clostridia</taxon>
        <taxon>Eubacteriales</taxon>
        <taxon>Clostridiaceae</taxon>
        <taxon>Clostridium</taxon>
    </lineage>
</organism>
<feature type="transmembrane region" description="Helical" evidence="8">
    <location>
        <begin position="12"/>
        <end position="32"/>
    </location>
</feature>
<comment type="catalytic activity">
    <reaction evidence="1">
        <text>ATP + protein L-histidine = ADP + protein N-phospho-L-histidine.</text>
        <dbReference type="EC" id="2.7.13.3"/>
    </reaction>
</comment>
<evidence type="ECO:0000256" key="4">
    <source>
        <dbReference type="ARBA" id="ARBA00022553"/>
    </source>
</evidence>
<evidence type="ECO:0000256" key="1">
    <source>
        <dbReference type="ARBA" id="ARBA00000085"/>
    </source>
</evidence>
<dbReference type="EC" id="2.7.13.3" evidence="3"/>
<sequence>MKKIFVNYEVKKSTFILISLLTIFIIVQWIMYGAYINNQKQDYIDIMGSVIYKAKITNPELEKELILLIANDINAEDKEAGNALLKEYGITTTLDNSLFPNLRNNYGIFAASVVFALLILILNYMQFNYFFNKVRKITLAANKILDNEYSMLVNEDEEGDFSKLAIAFSNIRSIIKNNLSSTQREKEYLVELLQNISHQLKTRLATMTLHNDILLYRKLTEEQRVHFLENNRSQLDKMNIMIKNILKLAKLDASAIEFYKKDNDLNKTIEEVVYDLRRLAKDNDIDLNINCNEQINLLHDKFWMQEAFTNIIKNCIDHTPSKGTIKIRLNDNPVYFRVTIKDTGEGIAREDIPNIFKRFYKAKNSSKKDSVGIGLAISKSIIEAHDGYIDVKSKKGEGTSFFITFMKY</sequence>
<evidence type="ECO:0000256" key="3">
    <source>
        <dbReference type="ARBA" id="ARBA00012438"/>
    </source>
</evidence>
<dbReference type="PANTHER" id="PTHR45453:SF1">
    <property type="entry name" value="PHOSPHATE REGULON SENSOR PROTEIN PHOR"/>
    <property type="match status" value="1"/>
</dbReference>
<feature type="domain" description="Histidine kinase" evidence="9">
    <location>
        <begin position="195"/>
        <end position="408"/>
    </location>
</feature>
<keyword evidence="4" id="KW-0597">Phosphoprotein</keyword>
<dbReference type="InterPro" id="IPR036890">
    <property type="entry name" value="HATPase_C_sf"/>
</dbReference>
<accession>A0A0C1U8E4</accession>
<dbReference type="InterPro" id="IPR003661">
    <property type="entry name" value="HisK_dim/P_dom"/>
</dbReference>
<dbReference type="Gene3D" id="1.10.287.130">
    <property type="match status" value="1"/>
</dbReference>
<dbReference type="GO" id="GO:0000155">
    <property type="term" value="F:phosphorelay sensor kinase activity"/>
    <property type="evidence" value="ECO:0007669"/>
    <property type="project" value="InterPro"/>
</dbReference>
<dbReference type="STRING" id="29341.RSJ17_17495"/>
<keyword evidence="5" id="KW-0808">Transferase</keyword>
<dbReference type="InterPro" id="IPR005467">
    <property type="entry name" value="His_kinase_dom"/>
</dbReference>
<dbReference type="GO" id="GO:0004721">
    <property type="term" value="F:phosphoprotein phosphatase activity"/>
    <property type="evidence" value="ECO:0007669"/>
    <property type="project" value="TreeGrafter"/>
</dbReference>
<evidence type="ECO:0000259" key="9">
    <source>
        <dbReference type="PROSITE" id="PS50109"/>
    </source>
</evidence>
<dbReference type="Pfam" id="PF02518">
    <property type="entry name" value="HATPase_c"/>
    <property type="match status" value="1"/>
</dbReference>
<dbReference type="PRINTS" id="PR00344">
    <property type="entry name" value="BCTRLSENSOR"/>
</dbReference>
<comment type="subcellular location">
    <subcellularLocation>
        <location evidence="2">Membrane</location>
    </subcellularLocation>
</comment>
<dbReference type="CDD" id="cd00082">
    <property type="entry name" value="HisKA"/>
    <property type="match status" value="1"/>
</dbReference>
<dbReference type="SMART" id="SM00388">
    <property type="entry name" value="HisKA"/>
    <property type="match status" value="1"/>
</dbReference>
<feature type="transmembrane region" description="Helical" evidence="8">
    <location>
        <begin position="106"/>
        <end position="125"/>
    </location>
</feature>
<name>A0A0C1U8E4_9CLOT</name>
<dbReference type="InterPro" id="IPR004358">
    <property type="entry name" value="Sig_transdc_His_kin-like_C"/>
</dbReference>
<dbReference type="Gene3D" id="3.30.565.10">
    <property type="entry name" value="Histidine kinase-like ATPase, C-terminal domain"/>
    <property type="match status" value="1"/>
</dbReference>
<dbReference type="InterPro" id="IPR003594">
    <property type="entry name" value="HATPase_dom"/>
</dbReference>
<dbReference type="OrthoDB" id="9773956at2"/>
<dbReference type="GO" id="GO:0005886">
    <property type="term" value="C:plasma membrane"/>
    <property type="evidence" value="ECO:0007669"/>
    <property type="project" value="TreeGrafter"/>
</dbReference>
<dbReference type="SMART" id="SM00387">
    <property type="entry name" value="HATPase_c"/>
    <property type="match status" value="1"/>
</dbReference>
<dbReference type="EMBL" id="AYSO01000013">
    <property type="protein sequence ID" value="KIE47973.1"/>
    <property type="molecule type" value="Genomic_DNA"/>
</dbReference>
<keyword evidence="8" id="KW-1133">Transmembrane helix</keyword>
<evidence type="ECO:0000256" key="2">
    <source>
        <dbReference type="ARBA" id="ARBA00004370"/>
    </source>
</evidence>
<keyword evidence="11" id="KW-1185">Reference proteome</keyword>
<evidence type="ECO:0000256" key="6">
    <source>
        <dbReference type="ARBA" id="ARBA00022777"/>
    </source>
</evidence>
<gene>
    <name evidence="10" type="ORF">U732_3694</name>
</gene>
<keyword evidence="8" id="KW-0472">Membrane</keyword>
<comment type="caution">
    <text evidence="10">The sequence shown here is derived from an EMBL/GenBank/DDBJ whole genome shotgun (WGS) entry which is preliminary data.</text>
</comment>
<dbReference type="InterPro" id="IPR036097">
    <property type="entry name" value="HisK_dim/P_sf"/>
</dbReference>
<dbReference type="SUPFAM" id="SSF55874">
    <property type="entry name" value="ATPase domain of HSP90 chaperone/DNA topoisomerase II/histidine kinase"/>
    <property type="match status" value="1"/>
</dbReference>
<reference evidence="10 11" key="1">
    <citation type="journal article" date="2015" name="Infect. Genet. Evol.">
        <title>Genomic sequences of six botulinum neurotoxin-producing strains representing three clostridial species illustrate the mobility and diversity of botulinum neurotoxin genes.</title>
        <authorList>
            <person name="Smith T.J."/>
            <person name="Hill K.K."/>
            <person name="Xie G."/>
            <person name="Foley B.T."/>
            <person name="Williamson C.H."/>
            <person name="Foster J.T."/>
            <person name="Johnson S.L."/>
            <person name="Chertkov O."/>
            <person name="Teshima H."/>
            <person name="Gibbons H.S."/>
            <person name="Johnsky L.A."/>
            <person name="Karavis M.A."/>
            <person name="Smith L.A."/>
        </authorList>
    </citation>
    <scope>NUCLEOTIDE SEQUENCE [LARGE SCALE GENOMIC DNA]</scope>
    <source>
        <strain evidence="10 11">CDC 2741</strain>
    </source>
</reference>
<dbReference type="FunFam" id="3.30.565.10:FF:000006">
    <property type="entry name" value="Sensor histidine kinase WalK"/>
    <property type="match status" value="1"/>
</dbReference>
<evidence type="ECO:0000313" key="10">
    <source>
        <dbReference type="EMBL" id="KIE47973.1"/>
    </source>
</evidence>
<keyword evidence="8" id="KW-0812">Transmembrane</keyword>
<dbReference type="SUPFAM" id="SSF47384">
    <property type="entry name" value="Homodimeric domain of signal transducing histidine kinase"/>
    <property type="match status" value="1"/>
</dbReference>
<dbReference type="Pfam" id="PF00512">
    <property type="entry name" value="HisKA"/>
    <property type="match status" value="1"/>
</dbReference>
<keyword evidence="7" id="KW-0902">Two-component regulatory system</keyword>
<protein>
    <recommendedName>
        <fullName evidence="3">histidine kinase</fullName>
        <ecNumber evidence="3">2.7.13.3</ecNumber>
    </recommendedName>
</protein>
<dbReference type="PANTHER" id="PTHR45453">
    <property type="entry name" value="PHOSPHATE REGULON SENSOR PROTEIN PHOR"/>
    <property type="match status" value="1"/>
</dbReference>
<dbReference type="GO" id="GO:0016036">
    <property type="term" value="P:cellular response to phosphate starvation"/>
    <property type="evidence" value="ECO:0007669"/>
    <property type="project" value="TreeGrafter"/>
</dbReference>
<dbReference type="Proteomes" id="UP000031366">
    <property type="component" value="Unassembled WGS sequence"/>
</dbReference>
<evidence type="ECO:0000256" key="5">
    <source>
        <dbReference type="ARBA" id="ARBA00022679"/>
    </source>
</evidence>
<dbReference type="PROSITE" id="PS50109">
    <property type="entry name" value="HIS_KIN"/>
    <property type="match status" value="1"/>
</dbReference>
<evidence type="ECO:0000256" key="8">
    <source>
        <dbReference type="SAM" id="Phobius"/>
    </source>
</evidence>
<proteinExistence type="predicted"/>
<dbReference type="RefSeq" id="WP_039630948.1">
    <property type="nucleotide sequence ID" value="NZ_AYSO01000013.1"/>
</dbReference>
<evidence type="ECO:0000313" key="11">
    <source>
        <dbReference type="Proteomes" id="UP000031366"/>
    </source>
</evidence>
<dbReference type="AlphaFoldDB" id="A0A0C1U8E4"/>
<keyword evidence="6 10" id="KW-0418">Kinase</keyword>